<reference evidence="1 2" key="1">
    <citation type="journal article" name="Sci. Rep.">
        <title>Telomere-to-telomere assembled and centromere annotated genomes of the two main subspecies of the button mushroom Agaricus bisporus reveal especially polymorphic chromosome ends.</title>
        <authorList>
            <person name="Sonnenberg A.S.M."/>
            <person name="Sedaghat-Telgerd N."/>
            <person name="Lavrijssen B."/>
            <person name="Ohm R.A."/>
            <person name="Hendrickx P.M."/>
            <person name="Scholtmeijer K."/>
            <person name="Baars J.J.P."/>
            <person name="van Peer A."/>
        </authorList>
    </citation>
    <scope>NUCLEOTIDE SEQUENCE [LARGE SCALE GENOMIC DNA]</scope>
    <source>
        <strain evidence="1 2">H119_p4</strain>
    </source>
</reference>
<evidence type="ECO:0000313" key="2">
    <source>
        <dbReference type="Proteomes" id="UP000629468"/>
    </source>
</evidence>
<protein>
    <submittedName>
        <fullName evidence="1">Uncharacterized protein</fullName>
    </submittedName>
</protein>
<gene>
    <name evidence="1" type="ORF">Agabi119p4_10805</name>
</gene>
<dbReference type="AlphaFoldDB" id="A0A8H7C1Z5"/>
<dbReference type="Proteomes" id="UP000629468">
    <property type="component" value="Unassembled WGS sequence"/>
</dbReference>
<evidence type="ECO:0000313" key="1">
    <source>
        <dbReference type="EMBL" id="KAF7760129.1"/>
    </source>
</evidence>
<sequence length="164" mass="17968">MAMCRNRRSLDLGHHASRAGDIHIHITLTQHSDPSPASPMTHPLHPVVRLVVSCNGEQYRVVDITGAPDGSWIREHIYSKLNISDDQQPTFRIFPSEIGSFALGAPLSDQELYALCRKHGDPSGGLKFFVSPSPDRPPLHYDPGYNSGLAPASAFTTGNRAARF</sequence>
<name>A0A8H7C1Z5_AGABI</name>
<dbReference type="EMBL" id="JABXXO010000015">
    <property type="protein sequence ID" value="KAF7760129.1"/>
    <property type="molecule type" value="Genomic_DNA"/>
</dbReference>
<organism evidence="1 2">
    <name type="scientific">Agaricus bisporus var. burnettii</name>
    <dbReference type="NCBI Taxonomy" id="192524"/>
    <lineage>
        <taxon>Eukaryota</taxon>
        <taxon>Fungi</taxon>
        <taxon>Dikarya</taxon>
        <taxon>Basidiomycota</taxon>
        <taxon>Agaricomycotina</taxon>
        <taxon>Agaricomycetes</taxon>
        <taxon>Agaricomycetidae</taxon>
        <taxon>Agaricales</taxon>
        <taxon>Agaricineae</taxon>
        <taxon>Agaricaceae</taxon>
        <taxon>Agaricus</taxon>
    </lineage>
</organism>
<accession>A0A8H7C1Z5</accession>
<comment type="caution">
    <text evidence="1">The sequence shown here is derived from an EMBL/GenBank/DDBJ whole genome shotgun (WGS) entry which is preliminary data.</text>
</comment>
<proteinExistence type="predicted"/>